<dbReference type="RefSeq" id="WP_089680164.1">
    <property type="nucleotide sequence ID" value="NZ_FNFO01000002.1"/>
</dbReference>
<reference evidence="2 3" key="1">
    <citation type="submission" date="2016-10" db="EMBL/GenBank/DDBJ databases">
        <authorList>
            <person name="de Groot N.N."/>
        </authorList>
    </citation>
    <scope>NUCLEOTIDE SEQUENCE [LARGE SCALE GENOMIC DNA]</scope>
    <source>
        <strain evidence="2 3">DSM 25186</strain>
    </source>
</reference>
<dbReference type="EMBL" id="FNFO01000002">
    <property type="protein sequence ID" value="SDK33400.1"/>
    <property type="molecule type" value="Genomic_DNA"/>
</dbReference>
<name>A0A1G9B371_9BACT</name>
<dbReference type="PANTHER" id="PTHR34818:SF1">
    <property type="entry name" value="PROTEIN BLI-3"/>
    <property type="match status" value="1"/>
</dbReference>
<evidence type="ECO:0000259" key="1">
    <source>
        <dbReference type="Pfam" id="PF16242"/>
    </source>
</evidence>
<evidence type="ECO:0000313" key="2">
    <source>
        <dbReference type="EMBL" id="SDK33400.1"/>
    </source>
</evidence>
<dbReference type="STRING" id="1075417.SAMN05421823_102479"/>
<sequence length="186" mass="20675">MERQLSSVEKLKEKIEEIKVAMMVTVEPNGALRSRPMATRLLDAEGNLWFFTNEFSGKVNEIMNDHDVNLSYSHPDKQKYVSISGKANLIVDKEKMKQLWNPILKAWFPDGLEDPNLALLKVRIIHGEYWDDTASKVSQFVKIAKSIVTGGTYDSGDHGKVSLDQPLVPPAAAVPTTAAPSKALPE</sequence>
<accession>A0A1G9B371</accession>
<dbReference type="PANTHER" id="PTHR34818">
    <property type="entry name" value="PROTEIN BLI-3"/>
    <property type="match status" value="1"/>
</dbReference>
<dbReference type="Gene3D" id="2.30.110.10">
    <property type="entry name" value="Electron Transport, Fmn-binding Protein, Chain A"/>
    <property type="match status" value="1"/>
</dbReference>
<proteinExistence type="predicted"/>
<organism evidence="2 3">
    <name type="scientific">Catalinimonas alkaloidigena</name>
    <dbReference type="NCBI Taxonomy" id="1075417"/>
    <lineage>
        <taxon>Bacteria</taxon>
        <taxon>Pseudomonadati</taxon>
        <taxon>Bacteroidota</taxon>
        <taxon>Cytophagia</taxon>
        <taxon>Cytophagales</taxon>
        <taxon>Catalimonadaceae</taxon>
        <taxon>Catalinimonas</taxon>
    </lineage>
</organism>
<dbReference type="InterPro" id="IPR012349">
    <property type="entry name" value="Split_barrel_FMN-bd"/>
</dbReference>
<dbReference type="AlphaFoldDB" id="A0A1G9B371"/>
<dbReference type="SUPFAM" id="SSF50475">
    <property type="entry name" value="FMN-binding split barrel"/>
    <property type="match status" value="1"/>
</dbReference>
<feature type="domain" description="General stress protein FMN-binding split barrel" evidence="1">
    <location>
        <begin position="7"/>
        <end position="154"/>
    </location>
</feature>
<dbReference type="Pfam" id="PF16242">
    <property type="entry name" value="Pyrid_ox_like"/>
    <property type="match status" value="1"/>
</dbReference>
<protein>
    <submittedName>
        <fullName evidence="2">General stress protein 26</fullName>
    </submittedName>
</protein>
<gene>
    <name evidence="2" type="ORF">SAMN05421823_102479</name>
</gene>
<dbReference type="Proteomes" id="UP000198510">
    <property type="component" value="Unassembled WGS sequence"/>
</dbReference>
<dbReference type="InterPro" id="IPR052917">
    <property type="entry name" value="Stress-Dev_Protein"/>
</dbReference>
<keyword evidence="3" id="KW-1185">Reference proteome</keyword>
<evidence type="ECO:0000313" key="3">
    <source>
        <dbReference type="Proteomes" id="UP000198510"/>
    </source>
</evidence>
<dbReference type="OrthoDB" id="1432662at2"/>
<dbReference type="InterPro" id="IPR038725">
    <property type="entry name" value="YdaG_split_barrel_FMN-bd"/>
</dbReference>